<protein>
    <submittedName>
        <fullName evidence="2">Uncharacterized protein</fullName>
    </submittedName>
</protein>
<keyword evidence="3" id="KW-1185">Reference proteome</keyword>
<evidence type="ECO:0000313" key="3">
    <source>
        <dbReference type="Proteomes" id="UP000521872"/>
    </source>
</evidence>
<reference evidence="2 3" key="1">
    <citation type="submission" date="2019-12" db="EMBL/GenBank/DDBJ databases">
        <authorList>
            <person name="Floudas D."/>
            <person name="Bentzer J."/>
            <person name="Ahren D."/>
            <person name="Johansson T."/>
            <person name="Persson P."/>
            <person name="Tunlid A."/>
        </authorList>
    </citation>
    <scope>NUCLEOTIDE SEQUENCE [LARGE SCALE GENOMIC DNA]</scope>
    <source>
        <strain evidence="2 3">CBS 102.39</strain>
    </source>
</reference>
<evidence type="ECO:0000256" key="1">
    <source>
        <dbReference type="SAM" id="MobiDB-lite"/>
    </source>
</evidence>
<feature type="region of interest" description="Disordered" evidence="1">
    <location>
        <begin position="180"/>
        <end position="199"/>
    </location>
</feature>
<dbReference type="AlphaFoldDB" id="A0A8H4VW15"/>
<name>A0A8H4VW15_9AGAR</name>
<dbReference type="EMBL" id="JAACJL010000002">
    <property type="protein sequence ID" value="KAF4622440.1"/>
    <property type="molecule type" value="Genomic_DNA"/>
</dbReference>
<accession>A0A8H4VW15</accession>
<proteinExistence type="predicted"/>
<organism evidence="2 3">
    <name type="scientific">Agrocybe pediades</name>
    <dbReference type="NCBI Taxonomy" id="84607"/>
    <lineage>
        <taxon>Eukaryota</taxon>
        <taxon>Fungi</taxon>
        <taxon>Dikarya</taxon>
        <taxon>Basidiomycota</taxon>
        <taxon>Agaricomycotina</taxon>
        <taxon>Agaricomycetes</taxon>
        <taxon>Agaricomycetidae</taxon>
        <taxon>Agaricales</taxon>
        <taxon>Agaricineae</taxon>
        <taxon>Strophariaceae</taxon>
        <taxon>Agrocybe</taxon>
    </lineage>
</organism>
<evidence type="ECO:0000313" key="2">
    <source>
        <dbReference type="EMBL" id="KAF4622440.1"/>
    </source>
</evidence>
<sequence length="199" mass="22168">MHEILRRSGGESPLHVFVVLRSYKAGEGYKEFVDLVLSKHWARVERLQLHFAGPIVQKEYRNHILSQLTRPAPSLCICHIEISPQLYPDLWQVTIGLSSPLFGNVTPNLRYLRCERLAIPTDATWLSGLTSFITTESTRFTGAVVETLTVLSNLPRLTYLELAHEMLVGDVVPEASGISSKSACGPPAQPRMSSAQRIC</sequence>
<dbReference type="Proteomes" id="UP000521872">
    <property type="component" value="Unassembled WGS sequence"/>
</dbReference>
<comment type="caution">
    <text evidence="2">The sequence shown here is derived from an EMBL/GenBank/DDBJ whole genome shotgun (WGS) entry which is preliminary data.</text>
</comment>
<gene>
    <name evidence="2" type="ORF">D9613_009450</name>
</gene>